<feature type="transmembrane region" description="Helical" evidence="1">
    <location>
        <begin position="92"/>
        <end position="113"/>
    </location>
</feature>
<accession>A0A449B3M5</accession>
<keyword evidence="1" id="KW-0472">Membrane</keyword>
<gene>
    <name evidence="2" type="ORF">NCTC10168_00118</name>
</gene>
<sequence length="295" mass="34667">MKNKFCLWEKIKKSNFSNEFKNWSLGYKLMFFFGIALLIVDIVLLFYYFWYHGSRKLGIIYGSDEITSLFGNKINENVKGDEAFYPHVLAYMWRQTFTFTFISNFMMAITMIITPFKRNNQKSQAWFFATIIYITVTFLIYWTLIFPTSFKKGIWSEPASAIPSLIVHAINPAFGFAVLILLRKDIHIKNNQIWLTSVFVFCYFLFAFITFWIGDVAIQSLNKNQNVKNIEDKYGTVIYPFLNFKKPFFYKGGNLAIVIILDILIFVLSIFLTPALGFIWKASLRQTKKTKKYIQ</sequence>
<dbReference type="AlphaFoldDB" id="A0A449B3M5"/>
<feature type="transmembrane region" description="Helical" evidence="1">
    <location>
        <begin position="125"/>
        <end position="145"/>
    </location>
</feature>
<dbReference type="NCBIfam" id="NF046009">
    <property type="entry name" value="MAGa3780_fam"/>
    <property type="match status" value="1"/>
</dbReference>
<dbReference type="RefSeq" id="WP_129646111.1">
    <property type="nucleotide sequence ID" value="NZ_LR215037.1"/>
</dbReference>
<dbReference type="EMBL" id="LR215037">
    <property type="protein sequence ID" value="VEU75204.1"/>
    <property type="molecule type" value="Genomic_DNA"/>
</dbReference>
<dbReference type="OrthoDB" id="400065at2"/>
<dbReference type="Proteomes" id="UP000290243">
    <property type="component" value="Chromosome"/>
</dbReference>
<keyword evidence="1" id="KW-0812">Transmembrane</keyword>
<name>A0A449B3M5_9BACT</name>
<feature type="transmembrane region" description="Helical" evidence="1">
    <location>
        <begin position="165"/>
        <end position="182"/>
    </location>
</feature>
<evidence type="ECO:0000313" key="3">
    <source>
        <dbReference type="Proteomes" id="UP000290243"/>
    </source>
</evidence>
<feature type="transmembrane region" description="Helical" evidence="1">
    <location>
        <begin position="255"/>
        <end position="280"/>
    </location>
</feature>
<keyword evidence="1" id="KW-1133">Transmembrane helix</keyword>
<evidence type="ECO:0000256" key="1">
    <source>
        <dbReference type="SAM" id="Phobius"/>
    </source>
</evidence>
<organism evidence="2 3">
    <name type="scientific">Mycoplasmopsis maculosa</name>
    <dbReference type="NCBI Taxonomy" id="114885"/>
    <lineage>
        <taxon>Bacteria</taxon>
        <taxon>Bacillati</taxon>
        <taxon>Mycoplasmatota</taxon>
        <taxon>Mycoplasmoidales</taxon>
        <taxon>Metamycoplasmataceae</taxon>
        <taxon>Mycoplasmopsis</taxon>
    </lineage>
</organism>
<dbReference type="KEGG" id="mmau:NCTC10168_00118"/>
<feature type="transmembrane region" description="Helical" evidence="1">
    <location>
        <begin position="194"/>
        <end position="214"/>
    </location>
</feature>
<evidence type="ECO:0000313" key="2">
    <source>
        <dbReference type="EMBL" id="VEU75204.1"/>
    </source>
</evidence>
<keyword evidence="3" id="KW-1185">Reference proteome</keyword>
<proteinExistence type="predicted"/>
<protein>
    <submittedName>
        <fullName evidence="2">Uncharacterized protein</fullName>
    </submittedName>
</protein>
<feature type="transmembrane region" description="Helical" evidence="1">
    <location>
        <begin position="29"/>
        <end position="50"/>
    </location>
</feature>
<reference evidence="2 3" key="1">
    <citation type="submission" date="2019-01" db="EMBL/GenBank/DDBJ databases">
        <authorList>
            <consortium name="Pathogen Informatics"/>
        </authorList>
    </citation>
    <scope>NUCLEOTIDE SEQUENCE [LARGE SCALE GENOMIC DNA]</scope>
    <source>
        <strain evidence="2 3">NCTC10168</strain>
    </source>
</reference>